<evidence type="ECO:0000259" key="2">
    <source>
        <dbReference type="Pfam" id="PF16756"/>
    </source>
</evidence>
<evidence type="ECO:0000256" key="1">
    <source>
        <dbReference type="SAM" id="MobiDB-lite"/>
    </source>
</evidence>
<evidence type="ECO:0000313" key="4">
    <source>
        <dbReference type="Proteomes" id="UP000007635"/>
    </source>
</evidence>
<feature type="compositionally biased region" description="Basic and acidic residues" evidence="1">
    <location>
        <begin position="334"/>
        <end position="347"/>
    </location>
</feature>
<feature type="domain" description="Partner and localiser of BRCA2 WD40" evidence="2">
    <location>
        <begin position="513"/>
        <end position="847"/>
    </location>
</feature>
<dbReference type="InterPro" id="IPR042417">
    <property type="entry name" value="PALB2"/>
</dbReference>
<keyword evidence="4" id="KW-1185">Reference proteome</keyword>
<dbReference type="PANTHER" id="PTHR14662">
    <property type="entry name" value="PARTNER AND LOCALIZER OF BRCA2"/>
    <property type="match status" value="1"/>
</dbReference>
<dbReference type="GO" id="GO:0005654">
    <property type="term" value="C:nucleoplasm"/>
    <property type="evidence" value="ECO:0007669"/>
    <property type="project" value="TreeGrafter"/>
</dbReference>
<dbReference type="InterPro" id="IPR031920">
    <property type="entry name" value="PALB2_WD40"/>
</dbReference>
<dbReference type="Pfam" id="PF16756">
    <property type="entry name" value="PALB2_WD40"/>
    <property type="match status" value="1"/>
</dbReference>
<reference evidence="3" key="2">
    <citation type="submission" date="2025-08" db="UniProtKB">
        <authorList>
            <consortium name="Ensembl"/>
        </authorList>
    </citation>
    <scope>IDENTIFICATION</scope>
</reference>
<dbReference type="PANTHER" id="PTHR14662:SF2">
    <property type="entry name" value="PARTNER AND LOCALIZER OF BRCA2"/>
    <property type="match status" value="1"/>
</dbReference>
<proteinExistence type="predicted"/>
<accession>A0AAQ4RW61</accession>
<feature type="compositionally biased region" description="Low complexity" evidence="1">
    <location>
        <begin position="251"/>
        <end position="270"/>
    </location>
</feature>
<reference evidence="3" key="3">
    <citation type="submission" date="2025-09" db="UniProtKB">
        <authorList>
            <consortium name="Ensembl"/>
        </authorList>
    </citation>
    <scope>IDENTIFICATION</scope>
</reference>
<feature type="compositionally biased region" description="Basic and acidic residues" evidence="1">
    <location>
        <begin position="288"/>
        <end position="314"/>
    </location>
</feature>
<feature type="compositionally biased region" description="Acidic residues" evidence="1">
    <location>
        <begin position="271"/>
        <end position="283"/>
    </location>
</feature>
<name>A0AAQ4RW61_GASAC</name>
<dbReference type="GO" id="GO:0000724">
    <property type="term" value="P:double-strand break repair via homologous recombination"/>
    <property type="evidence" value="ECO:0007669"/>
    <property type="project" value="InterPro"/>
</dbReference>
<sequence>PTRSDRRTAACSSSPTSGELNGHSSRETADPIPGCEIDGDARVPPPIAAAARPARGGRKRRGRGRGGGRTRTPRRPLIGEPNQQPGLGTTSDNPRAPAPPPHGGEGPGQAAAARDEPEAASACRAATPPSPGETQPGSASGHAKKVFPIFLRSEANGSRQTSRRSAACWRSLPLPSSPPASTALLPVLPRPPQFPAPVFNNLLNFDFPQDFHLPDEQFASLKLLKLRQVAADPVVARLTPRCTAGDPAAELPRSLTPTLPSSPRPATSSPIEEELVEETEETPQGDAVEERVGDHEEGAAGSPDRRVETAERESASSVVPSEGRTDAALEDPTPTDHRAARPQRPPEEPSDSADAVRLCNHGEAEGGSPRGKSPAADSKEPSDPPASPPSDPRRSVPSQLLLSPPGPSMTPRPPSHPAVLCSPTLPSLGLSPHPLGGAVPVTSSPSAPSLTSSPAALVLSPSPPVPPGRPAASPAASPAAPIEAPSSPLCPVEPTDRTTAPGVQSQRSGGGAEEHVMRSTHTLKAPAGRCLVDACCLRGSSGALCVAAAAEWTVCLWSQTSAADWGLTHTWAFSKPVISVFPVPDAAGLMCVTLGPLEITEVRVLSCSRLSQAPLCEGVVQAVVGAPESRVVVSSHSPSGSTLRVFAASDGGRWSSQPLASPGVCVGSLAPVDGLSDALIGSDDGGRLFVWNLKTGQLLRRIALGDGLSHASCLRGFSSRGALFVLLQHQQLGSPEDGAKKEEDEDERQSAALLSLVAVNPLSGRSALASRLRPPEGWSGRLCEADVGGGGGGVVGLSRSGCVCVWELGGRGAPRMVGAPGSDGWQLARWGDGGTLVTGHHNGDVTLHGRAG</sequence>
<feature type="compositionally biased region" description="Low complexity" evidence="1">
    <location>
        <begin position="470"/>
        <end position="489"/>
    </location>
</feature>
<dbReference type="GO" id="GO:0003677">
    <property type="term" value="F:DNA binding"/>
    <property type="evidence" value="ECO:0007669"/>
    <property type="project" value="InterPro"/>
</dbReference>
<feature type="compositionally biased region" description="Polar residues" evidence="1">
    <location>
        <begin position="155"/>
        <end position="164"/>
    </location>
</feature>
<feature type="compositionally biased region" description="Polar residues" evidence="1">
    <location>
        <begin position="497"/>
        <end position="507"/>
    </location>
</feature>
<evidence type="ECO:0000313" key="3">
    <source>
        <dbReference type="Ensembl" id="ENSGACP00000067220.1"/>
    </source>
</evidence>
<dbReference type="InterPro" id="IPR015943">
    <property type="entry name" value="WD40/YVTN_repeat-like_dom_sf"/>
</dbReference>
<dbReference type="Gene3D" id="2.130.10.10">
    <property type="entry name" value="YVTN repeat-like/Quinoprotein amine dehydrogenase"/>
    <property type="match status" value="1"/>
</dbReference>
<dbReference type="SUPFAM" id="SSF50998">
    <property type="entry name" value="Quinoprotein alcohol dehydrogenase-like"/>
    <property type="match status" value="1"/>
</dbReference>
<organism evidence="3 4">
    <name type="scientific">Gasterosteus aculeatus aculeatus</name>
    <name type="common">three-spined stickleback</name>
    <dbReference type="NCBI Taxonomy" id="481459"/>
    <lineage>
        <taxon>Eukaryota</taxon>
        <taxon>Metazoa</taxon>
        <taxon>Chordata</taxon>
        <taxon>Craniata</taxon>
        <taxon>Vertebrata</taxon>
        <taxon>Euteleostomi</taxon>
        <taxon>Actinopterygii</taxon>
        <taxon>Neopterygii</taxon>
        <taxon>Teleostei</taxon>
        <taxon>Neoteleostei</taxon>
        <taxon>Acanthomorphata</taxon>
        <taxon>Eupercaria</taxon>
        <taxon>Perciformes</taxon>
        <taxon>Cottioidei</taxon>
        <taxon>Gasterosteales</taxon>
        <taxon>Gasterosteidae</taxon>
        <taxon>Gasterosteus</taxon>
    </lineage>
</organism>
<reference evidence="3 4" key="1">
    <citation type="journal article" date="2021" name="G3 (Bethesda)">
        <title>Improved contiguity of the threespine stickleback genome using long-read sequencing.</title>
        <authorList>
            <person name="Nath S."/>
            <person name="Shaw D.E."/>
            <person name="White M.A."/>
        </authorList>
    </citation>
    <scope>NUCLEOTIDE SEQUENCE [LARGE SCALE GENOMIC DNA]</scope>
    <source>
        <strain evidence="3 4">Lake Benthic</strain>
    </source>
</reference>
<feature type="region of interest" description="Disordered" evidence="1">
    <location>
        <begin position="244"/>
        <end position="516"/>
    </location>
</feature>
<dbReference type="InterPro" id="IPR011047">
    <property type="entry name" value="Quinoprotein_ADH-like_sf"/>
</dbReference>
<feature type="compositionally biased region" description="Pro residues" evidence="1">
    <location>
        <begin position="404"/>
        <end position="416"/>
    </location>
</feature>
<feature type="compositionally biased region" description="Basic residues" evidence="1">
    <location>
        <begin position="55"/>
        <end position="74"/>
    </location>
</feature>
<feature type="compositionally biased region" description="Polar residues" evidence="1">
    <location>
        <begin position="10"/>
        <end position="23"/>
    </location>
</feature>
<feature type="compositionally biased region" description="Polar residues" evidence="1">
    <location>
        <begin position="81"/>
        <end position="93"/>
    </location>
</feature>
<dbReference type="GeneTree" id="ENSGT00390000014423"/>
<feature type="region of interest" description="Disordered" evidence="1">
    <location>
        <begin position="1"/>
        <end position="167"/>
    </location>
</feature>
<dbReference type="AlphaFoldDB" id="A0AAQ4RW61"/>
<protein>
    <recommendedName>
        <fullName evidence="2">Partner and localiser of BRCA2 WD40 domain-containing protein</fullName>
    </recommendedName>
</protein>
<dbReference type="Ensembl" id="ENSGACT00000060468.1">
    <property type="protein sequence ID" value="ENSGACP00000067220.1"/>
    <property type="gene ID" value="ENSGACG00000024932.1"/>
</dbReference>
<dbReference type="Proteomes" id="UP000007635">
    <property type="component" value="Chromosome IX"/>
</dbReference>
<feature type="compositionally biased region" description="Low complexity" evidence="1">
    <location>
        <begin position="422"/>
        <end position="460"/>
    </location>
</feature>